<sequence>MKIISGEIIESAAQPHHWIDAMEVALQTFNDADYKTPDRMHVHMDDNTLLVMPSVGPDLFSTKLVSIFPANADRELPAIQGSLILNDGATGETLALFNGAKLTAMRTAAVACVGIRHLSDPMAQYLGVIGAGVQGQHLAWMASHERDLERVYFYDPSHQKVMEFMQFMHQHCPDVEVAPCEDEQQVITNSEIVCTATTSKLPVLPNLEDLLLGKTFVSVGSYKPEMREISESVYRLIDTVWIDAEQAKLESGDLIHPIENEWIKPEQIKHISTLIQQPNELGFKETRLFKSVGHGVFDLFAAKLIYQMAEEKGLGTDIAL</sequence>
<dbReference type="PANTHER" id="PTHR13812:SF19">
    <property type="entry name" value="KETIMINE REDUCTASE MU-CRYSTALLIN"/>
    <property type="match status" value="1"/>
</dbReference>
<dbReference type="InterPro" id="IPR003462">
    <property type="entry name" value="ODC_Mu_crystall"/>
</dbReference>
<dbReference type="InterPro" id="IPR023401">
    <property type="entry name" value="ODC_N"/>
</dbReference>
<dbReference type="Gene3D" id="3.30.1780.10">
    <property type="entry name" value="ornithine cyclodeaminase, domain 1"/>
    <property type="match status" value="1"/>
</dbReference>
<comment type="caution">
    <text evidence="1">The sequence shown here is derived from an EMBL/GenBank/DDBJ whole genome shotgun (WGS) entry which is preliminary data.</text>
</comment>
<dbReference type="RefSeq" id="WP_212220059.1">
    <property type="nucleotide sequence ID" value="NZ_JAGUCO010000036.1"/>
</dbReference>
<dbReference type="EMBL" id="JAGUCO010000036">
    <property type="protein sequence ID" value="MBS2101044.1"/>
    <property type="molecule type" value="Genomic_DNA"/>
</dbReference>
<organism evidence="1 2">
    <name type="scientific">Carboxylicivirga linearis</name>
    <dbReference type="NCBI Taxonomy" id="1628157"/>
    <lineage>
        <taxon>Bacteria</taxon>
        <taxon>Pseudomonadati</taxon>
        <taxon>Bacteroidota</taxon>
        <taxon>Bacteroidia</taxon>
        <taxon>Marinilabiliales</taxon>
        <taxon>Marinilabiliaceae</taxon>
        <taxon>Carboxylicivirga</taxon>
    </lineage>
</organism>
<dbReference type="PIRSF" id="PIRSF001439">
    <property type="entry name" value="CryM"/>
    <property type="match status" value="1"/>
</dbReference>
<name>A0ABS5K1L6_9BACT</name>
<dbReference type="Proteomes" id="UP000708576">
    <property type="component" value="Unassembled WGS sequence"/>
</dbReference>
<dbReference type="PANTHER" id="PTHR13812">
    <property type="entry name" value="KETIMINE REDUCTASE MU-CRYSTALLIN"/>
    <property type="match status" value="1"/>
</dbReference>
<dbReference type="SUPFAM" id="SSF51735">
    <property type="entry name" value="NAD(P)-binding Rossmann-fold domains"/>
    <property type="match status" value="1"/>
</dbReference>
<dbReference type="Gene3D" id="3.40.50.720">
    <property type="entry name" value="NAD(P)-binding Rossmann-like Domain"/>
    <property type="match status" value="1"/>
</dbReference>
<gene>
    <name evidence="1" type="ORF">KEM10_22355</name>
</gene>
<dbReference type="Pfam" id="PF02423">
    <property type="entry name" value="OCD_Mu_crystall"/>
    <property type="match status" value="1"/>
</dbReference>
<proteinExistence type="predicted"/>
<protein>
    <submittedName>
        <fullName evidence="1">Ornithine cyclodeaminase family protein</fullName>
    </submittedName>
</protein>
<accession>A0ABS5K1L6</accession>
<keyword evidence="2" id="KW-1185">Reference proteome</keyword>
<evidence type="ECO:0000313" key="2">
    <source>
        <dbReference type="Proteomes" id="UP000708576"/>
    </source>
</evidence>
<reference evidence="1 2" key="1">
    <citation type="journal article" date="2015" name="Int. J. Syst. Evol. Microbiol.">
        <title>Carboxylicivirga linearis sp. nov., isolated from a sea cucumber culture pond.</title>
        <authorList>
            <person name="Wang F.Q."/>
            <person name="Zhou Y.X."/>
            <person name="Lin X.Z."/>
            <person name="Chen G.J."/>
            <person name="Du Z.J."/>
        </authorList>
    </citation>
    <scope>NUCLEOTIDE SEQUENCE [LARGE SCALE GENOMIC DNA]</scope>
    <source>
        <strain evidence="1 2">FB218</strain>
    </source>
</reference>
<dbReference type="InterPro" id="IPR036291">
    <property type="entry name" value="NAD(P)-bd_dom_sf"/>
</dbReference>
<evidence type="ECO:0000313" key="1">
    <source>
        <dbReference type="EMBL" id="MBS2101044.1"/>
    </source>
</evidence>